<reference evidence="6" key="2">
    <citation type="submission" date="2024-06" db="EMBL/GenBank/DDBJ databases">
        <title>Caproicibacterium argilliputei sp. nov, a novel caproic acid producing anaerobic bacterium isolated from pit mud.</title>
        <authorList>
            <person name="Xia S."/>
        </authorList>
    </citation>
    <scope>NUCLEOTIDE SEQUENCE</scope>
    <source>
        <strain evidence="6">ZCY20-5</strain>
    </source>
</reference>
<keyword evidence="3" id="KW-0479">Metal-binding</keyword>
<protein>
    <recommendedName>
        <fullName evidence="2">inorganic diphosphatase</fullName>
        <ecNumber evidence="2">3.6.1.1</ecNumber>
    </recommendedName>
</protein>
<reference evidence="6" key="1">
    <citation type="submission" date="2023-09" db="EMBL/GenBank/DDBJ databases">
        <authorList>
            <person name="Zeng C."/>
        </authorList>
    </citation>
    <scope>NUCLEOTIDE SEQUENCE</scope>
    <source>
        <strain evidence="6">ZCY20-5</strain>
    </source>
</reference>
<evidence type="ECO:0000256" key="3">
    <source>
        <dbReference type="ARBA" id="ARBA00022723"/>
    </source>
</evidence>
<dbReference type="GO" id="GO:0000287">
    <property type="term" value="F:magnesium ion binding"/>
    <property type="evidence" value="ECO:0007669"/>
    <property type="project" value="InterPro"/>
</dbReference>
<evidence type="ECO:0000256" key="2">
    <source>
        <dbReference type="ARBA" id="ARBA00012146"/>
    </source>
</evidence>
<dbReference type="RefSeq" id="WP_316935183.1">
    <property type="nucleotide sequence ID" value="NZ_CP135996.1"/>
</dbReference>
<dbReference type="AlphaFoldDB" id="A0AA97DAE0"/>
<gene>
    <name evidence="6" type="ORF">PXC00_06745</name>
</gene>
<evidence type="ECO:0000256" key="4">
    <source>
        <dbReference type="ARBA" id="ARBA00022801"/>
    </source>
</evidence>
<keyword evidence="7" id="KW-1185">Reference proteome</keyword>
<dbReference type="GO" id="GO:0004427">
    <property type="term" value="F:inorganic diphosphate phosphatase activity"/>
    <property type="evidence" value="ECO:0007669"/>
    <property type="project" value="UniProtKB-EC"/>
</dbReference>
<dbReference type="GO" id="GO:0006796">
    <property type="term" value="P:phosphate-containing compound metabolic process"/>
    <property type="evidence" value="ECO:0007669"/>
    <property type="project" value="InterPro"/>
</dbReference>
<keyword evidence="5" id="KW-0460">Magnesium</keyword>
<comment type="cofactor">
    <cofactor evidence="1">
        <name>Mg(2+)</name>
        <dbReference type="ChEBI" id="CHEBI:18420"/>
    </cofactor>
</comment>
<evidence type="ECO:0000313" key="7">
    <source>
        <dbReference type="Proteomes" id="UP001300604"/>
    </source>
</evidence>
<dbReference type="Proteomes" id="UP001300604">
    <property type="component" value="Chromosome"/>
</dbReference>
<dbReference type="SUPFAM" id="SSF50324">
    <property type="entry name" value="Inorganic pyrophosphatase"/>
    <property type="match status" value="1"/>
</dbReference>
<evidence type="ECO:0000313" key="6">
    <source>
        <dbReference type="EMBL" id="WOC33560.1"/>
    </source>
</evidence>
<organism evidence="6 7">
    <name type="scientific">Caproicibacterium argilliputei</name>
    <dbReference type="NCBI Taxonomy" id="3030016"/>
    <lineage>
        <taxon>Bacteria</taxon>
        <taxon>Bacillati</taxon>
        <taxon>Bacillota</taxon>
        <taxon>Clostridia</taxon>
        <taxon>Eubacteriales</taxon>
        <taxon>Oscillospiraceae</taxon>
        <taxon>Caproicibacterium</taxon>
    </lineage>
</organism>
<accession>A0AA97DAE0</accession>
<dbReference type="KEGG" id="carl:PXC00_06745"/>
<dbReference type="EC" id="3.6.1.1" evidence="2"/>
<dbReference type="GO" id="GO:0005737">
    <property type="term" value="C:cytoplasm"/>
    <property type="evidence" value="ECO:0007669"/>
    <property type="project" value="InterPro"/>
</dbReference>
<proteinExistence type="predicted"/>
<dbReference type="InterPro" id="IPR008162">
    <property type="entry name" value="Pyrophosphatase"/>
</dbReference>
<evidence type="ECO:0000256" key="1">
    <source>
        <dbReference type="ARBA" id="ARBA00001946"/>
    </source>
</evidence>
<dbReference type="EMBL" id="CP135996">
    <property type="protein sequence ID" value="WOC33560.1"/>
    <property type="molecule type" value="Genomic_DNA"/>
</dbReference>
<dbReference type="InterPro" id="IPR036649">
    <property type="entry name" value="Pyrophosphatase_sf"/>
</dbReference>
<dbReference type="Gene3D" id="3.90.80.10">
    <property type="entry name" value="Inorganic pyrophosphatase"/>
    <property type="match status" value="1"/>
</dbReference>
<evidence type="ECO:0000256" key="5">
    <source>
        <dbReference type="ARBA" id="ARBA00022842"/>
    </source>
</evidence>
<dbReference type="Pfam" id="PF00719">
    <property type="entry name" value="Pyrophosphatase"/>
    <property type="match status" value="1"/>
</dbReference>
<sequence length="125" mass="14562">MKPTSRRKQDAKTDNHFPYRHPVTVIIDRLLGSTHPDFPKTRYPVNYGYIPGIPASDGEEQDAYVLGVTKPVKYFTGELIAVIHRKNDMEDKWVVVPFHTHWTPETIREQTAFIEQYFDTTVLML</sequence>
<name>A0AA97DAE0_9FIRM</name>
<keyword evidence="4" id="KW-0378">Hydrolase</keyword>